<dbReference type="PROSITE" id="PS00137">
    <property type="entry name" value="SUBTILASE_HIS"/>
    <property type="match status" value="1"/>
</dbReference>
<evidence type="ECO:0000256" key="2">
    <source>
        <dbReference type="ARBA" id="ARBA00022670"/>
    </source>
</evidence>
<dbReference type="RefSeq" id="WP_245745358.1">
    <property type="nucleotide sequence ID" value="NZ_FNZA01000006.1"/>
</dbReference>
<dbReference type="STRING" id="856736.SAMN04488058_10697"/>
<dbReference type="Proteomes" id="UP000199223">
    <property type="component" value="Unassembled WGS sequence"/>
</dbReference>
<dbReference type="SUPFAM" id="SSF52743">
    <property type="entry name" value="Subtilisin-like"/>
    <property type="match status" value="1"/>
</dbReference>
<dbReference type="Pfam" id="PF00082">
    <property type="entry name" value="Peptidase_S8"/>
    <property type="match status" value="1"/>
</dbReference>
<dbReference type="InterPro" id="IPR015500">
    <property type="entry name" value="Peptidase_S8_subtilisin-rel"/>
</dbReference>
<dbReference type="InterPro" id="IPR036852">
    <property type="entry name" value="Peptidase_S8/S53_dom_sf"/>
</dbReference>
<reference evidence="9" key="1">
    <citation type="submission" date="2016-10" db="EMBL/GenBank/DDBJ databases">
        <authorList>
            <person name="Varghese N."/>
            <person name="Submissions S."/>
        </authorList>
    </citation>
    <scope>NUCLEOTIDE SEQUENCE [LARGE SCALE GENOMIC DNA]</scope>
    <source>
        <strain evidence="9">CGMCC 1.10218</strain>
    </source>
</reference>
<dbReference type="InterPro" id="IPR050131">
    <property type="entry name" value="Peptidase_S8_subtilisin-like"/>
</dbReference>
<proteinExistence type="inferred from homology"/>
<evidence type="ECO:0000256" key="1">
    <source>
        <dbReference type="ARBA" id="ARBA00011073"/>
    </source>
</evidence>
<evidence type="ECO:0000313" key="9">
    <source>
        <dbReference type="Proteomes" id="UP000199223"/>
    </source>
</evidence>
<dbReference type="InterPro" id="IPR023828">
    <property type="entry name" value="Peptidase_S8_Ser-AS"/>
</dbReference>
<dbReference type="PANTHER" id="PTHR43806:SF11">
    <property type="entry name" value="CEREVISIN-RELATED"/>
    <property type="match status" value="1"/>
</dbReference>
<evidence type="ECO:0000313" key="8">
    <source>
        <dbReference type="EMBL" id="SEJ34132.1"/>
    </source>
</evidence>
<dbReference type="InterPro" id="IPR000209">
    <property type="entry name" value="Peptidase_S8/S53_dom"/>
</dbReference>
<dbReference type="PROSITE" id="PS51892">
    <property type="entry name" value="SUBTILASE"/>
    <property type="match status" value="1"/>
</dbReference>
<organism evidence="8 9">
    <name type="scientific">Deinococcus reticulitermitis</name>
    <dbReference type="NCBI Taxonomy" id="856736"/>
    <lineage>
        <taxon>Bacteria</taxon>
        <taxon>Thermotogati</taxon>
        <taxon>Deinococcota</taxon>
        <taxon>Deinococci</taxon>
        <taxon>Deinococcales</taxon>
        <taxon>Deinococcaceae</taxon>
        <taxon>Deinococcus</taxon>
    </lineage>
</organism>
<keyword evidence="3 6" id="KW-0378">Hydrolase</keyword>
<feature type="active site" description="Charge relay system" evidence="5 6">
    <location>
        <position position="403"/>
    </location>
</feature>
<dbReference type="GO" id="GO:0006508">
    <property type="term" value="P:proteolysis"/>
    <property type="evidence" value="ECO:0007669"/>
    <property type="project" value="UniProtKB-KW"/>
</dbReference>
<keyword evidence="9" id="KW-1185">Reference proteome</keyword>
<dbReference type="PROSITE" id="PS00138">
    <property type="entry name" value="SUBTILASE_SER"/>
    <property type="match status" value="1"/>
</dbReference>
<gene>
    <name evidence="8" type="ORF">SAMN04488058_10697</name>
</gene>
<dbReference type="PRINTS" id="PR00723">
    <property type="entry name" value="SUBTILISIN"/>
</dbReference>
<keyword evidence="2 6" id="KW-0645">Protease</keyword>
<feature type="domain" description="Peptidase S8/S53" evidence="7">
    <location>
        <begin position="193"/>
        <end position="449"/>
    </location>
</feature>
<protein>
    <submittedName>
        <fullName evidence="8">Serine protease, subtilisin family</fullName>
    </submittedName>
</protein>
<accession>A0A1H6YAB1</accession>
<dbReference type="Gene3D" id="3.40.50.200">
    <property type="entry name" value="Peptidase S8/S53 domain"/>
    <property type="match status" value="1"/>
</dbReference>
<evidence type="ECO:0000256" key="6">
    <source>
        <dbReference type="PROSITE-ProRule" id="PRU01240"/>
    </source>
</evidence>
<feature type="active site" description="Charge relay system" evidence="5 6">
    <location>
        <position position="202"/>
    </location>
</feature>
<feature type="active site" description="Charge relay system" evidence="5 6">
    <location>
        <position position="235"/>
    </location>
</feature>
<name>A0A1H6YAB1_9DEIO</name>
<sequence length="454" mass="47193">MPQTEPLREEHPQYLVTFREPGPAGARALTEVIRAPQLVGGEPTVGVSEGRIVLAQHLGVHARVYTRLAVAATNLTPAERHALQAHPAVSGVYLNERRRLPPFLRHGLAGGEGGARELAPPAGDDPRRAYLRGMRDLLDLLLREDDGSAAPSARDFAVQERWEARREQGPGAARIEAALRQIGVSPDAAPNGGEGVRVAVLDTGADLGHPDLTIAPGNSRSFVESEPDAQDGHGHGTHCAGVIAGAAQPQGVPRYGVAPGATLLIGKVLSRRGEGFDDQILEGLAWAVGLGASVVSLSLGSRRENGAPYSGVYEDLAQNLLEEGVLLIAAAGNDSARPRFVAPVGNPAACPSVLSVAAVNQWDQVAPFSCGDTDGVGAIDLSAPGVGILSAVPGGHERFSGTSMATPHVAGVAALFKARRPELGARELWAELLRTARPVAGRREDVGAGVVQAP</sequence>
<dbReference type="InterPro" id="IPR022398">
    <property type="entry name" value="Peptidase_S8_His-AS"/>
</dbReference>
<dbReference type="AlphaFoldDB" id="A0A1H6YAB1"/>
<evidence type="ECO:0000259" key="7">
    <source>
        <dbReference type="Pfam" id="PF00082"/>
    </source>
</evidence>
<keyword evidence="4 6" id="KW-0720">Serine protease</keyword>
<evidence type="ECO:0000256" key="4">
    <source>
        <dbReference type="ARBA" id="ARBA00022825"/>
    </source>
</evidence>
<evidence type="ECO:0000256" key="3">
    <source>
        <dbReference type="ARBA" id="ARBA00022801"/>
    </source>
</evidence>
<evidence type="ECO:0000256" key="5">
    <source>
        <dbReference type="PIRSR" id="PIRSR615500-1"/>
    </source>
</evidence>
<comment type="similarity">
    <text evidence="1 6">Belongs to the peptidase S8 family.</text>
</comment>
<dbReference type="PANTHER" id="PTHR43806">
    <property type="entry name" value="PEPTIDASE S8"/>
    <property type="match status" value="1"/>
</dbReference>
<dbReference type="EMBL" id="FNZA01000006">
    <property type="protein sequence ID" value="SEJ34132.1"/>
    <property type="molecule type" value="Genomic_DNA"/>
</dbReference>
<dbReference type="GO" id="GO:0004252">
    <property type="term" value="F:serine-type endopeptidase activity"/>
    <property type="evidence" value="ECO:0007669"/>
    <property type="project" value="UniProtKB-UniRule"/>
</dbReference>